<evidence type="ECO:0000313" key="1">
    <source>
        <dbReference type="EMBL" id="KAI5411695.1"/>
    </source>
</evidence>
<evidence type="ECO:0000313" key="2">
    <source>
        <dbReference type="Proteomes" id="UP001058974"/>
    </source>
</evidence>
<proteinExistence type="predicted"/>
<sequence>MNLDGGMAQGVYGDNCSYMYQGYGCTPYGASPTSVDVFAPNKTSVAQREMSTTANVDHVPSNVMNNGNSVGMVNVISRASLVPKSSYNILLPLLENGIDINSPDELNPLEDSMLLWEATLSQAPNHLVLLLQFQSPRVMEHYAVQQRKVNEKLKSLNASDGKYSVETRLFEDLTRALSIACSLGPDETFLVAEVYNNCIIRFLEDPADSLSLIRNADKLVAYRFPKDNGKAPLVVFINQRMEEQYIYGKSAPNWKAFGIPVVASLCNVVKGSGLCNLYLKWFHPLQDSIEGTLENCVASERTEVVEVEGVTDPCSDPNVNGLDTPSDIEMEFYLTDEKRTVKNSKILMNEPFTVNGELNLLHVLVCWSEKQTKKYDTQLCSSLPEVCKSGFFAKRPQEPVSPYKCLEVFLQEEPLGPEDMWYCPGCKDHRHNLIST</sequence>
<gene>
    <name evidence="1" type="ORF">KIW84_056680</name>
</gene>
<accession>A0A9D5AMW5</accession>
<dbReference type="EMBL" id="JAMSHJ010000005">
    <property type="protein sequence ID" value="KAI5411695.1"/>
    <property type="molecule type" value="Genomic_DNA"/>
</dbReference>
<comment type="caution">
    <text evidence="1">The sequence shown here is derived from an EMBL/GenBank/DDBJ whole genome shotgun (WGS) entry which is preliminary data.</text>
</comment>
<reference evidence="1 2" key="1">
    <citation type="journal article" date="2022" name="Nat. Genet.">
        <title>Improved pea reference genome and pan-genome highlight genomic features and evolutionary characteristics.</title>
        <authorList>
            <person name="Yang T."/>
            <person name="Liu R."/>
            <person name="Luo Y."/>
            <person name="Hu S."/>
            <person name="Wang D."/>
            <person name="Wang C."/>
            <person name="Pandey M.K."/>
            <person name="Ge S."/>
            <person name="Xu Q."/>
            <person name="Li N."/>
            <person name="Li G."/>
            <person name="Huang Y."/>
            <person name="Saxena R.K."/>
            <person name="Ji Y."/>
            <person name="Li M."/>
            <person name="Yan X."/>
            <person name="He Y."/>
            <person name="Liu Y."/>
            <person name="Wang X."/>
            <person name="Xiang C."/>
            <person name="Varshney R.K."/>
            <person name="Ding H."/>
            <person name="Gao S."/>
            <person name="Zong X."/>
        </authorList>
    </citation>
    <scope>NUCLEOTIDE SEQUENCE [LARGE SCALE GENOMIC DNA]</scope>
    <source>
        <strain evidence="1 2">cv. Zhongwan 6</strain>
    </source>
</reference>
<dbReference type="Gramene" id="Psat05G0668000-T1">
    <property type="protein sequence ID" value="KAI5411695.1"/>
    <property type="gene ID" value="KIW84_056680"/>
</dbReference>
<dbReference type="Proteomes" id="UP001058974">
    <property type="component" value="Chromosome 5"/>
</dbReference>
<name>A0A9D5AMW5_PEA</name>
<dbReference type="AlphaFoldDB" id="A0A9D5AMW5"/>
<keyword evidence="2" id="KW-1185">Reference proteome</keyword>
<protein>
    <submittedName>
        <fullName evidence="1">Uncharacterized protein</fullName>
    </submittedName>
</protein>
<organism evidence="1 2">
    <name type="scientific">Pisum sativum</name>
    <name type="common">Garden pea</name>
    <name type="synonym">Lathyrus oleraceus</name>
    <dbReference type="NCBI Taxonomy" id="3888"/>
    <lineage>
        <taxon>Eukaryota</taxon>
        <taxon>Viridiplantae</taxon>
        <taxon>Streptophyta</taxon>
        <taxon>Embryophyta</taxon>
        <taxon>Tracheophyta</taxon>
        <taxon>Spermatophyta</taxon>
        <taxon>Magnoliopsida</taxon>
        <taxon>eudicotyledons</taxon>
        <taxon>Gunneridae</taxon>
        <taxon>Pentapetalae</taxon>
        <taxon>rosids</taxon>
        <taxon>fabids</taxon>
        <taxon>Fabales</taxon>
        <taxon>Fabaceae</taxon>
        <taxon>Papilionoideae</taxon>
        <taxon>50 kb inversion clade</taxon>
        <taxon>NPAAA clade</taxon>
        <taxon>Hologalegina</taxon>
        <taxon>IRL clade</taxon>
        <taxon>Fabeae</taxon>
        <taxon>Lathyrus</taxon>
    </lineage>
</organism>